<keyword evidence="7" id="KW-1185">Reference proteome</keyword>
<evidence type="ECO:0000259" key="4">
    <source>
        <dbReference type="PROSITE" id="PS50043"/>
    </source>
</evidence>
<dbReference type="PROSITE" id="PS50043">
    <property type="entry name" value="HTH_LUXR_2"/>
    <property type="match status" value="1"/>
</dbReference>
<dbReference type="GO" id="GO:0006355">
    <property type="term" value="P:regulation of DNA-templated transcription"/>
    <property type="evidence" value="ECO:0007669"/>
    <property type="project" value="InterPro"/>
</dbReference>
<dbReference type="InterPro" id="IPR036388">
    <property type="entry name" value="WH-like_DNA-bd_sf"/>
</dbReference>
<gene>
    <name evidence="6" type="ORF">B843_00620</name>
</gene>
<evidence type="ECO:0000256" key="1">
    <source>
        <dbReference type="ARBA" id="ARBA00022553"/>
    </source>
</evidence>
<dbReference type="CDD" id="cd06170">
    <property type="entry name" value="LuxR_C_like"/>
    <property type="match status" value="1"/>
</dbReference>
<dbReference type="Pfam" id="PF00196">
    <property type="entry name" value="GerE"/>
    <property type="match status" value="1"/>
</dbReference>
<feature type="modified residue" description="4-aspartylphosphate" evidence="3">
    <location>
        <position position="68"/>
    </location>
</feature>
<dbReference type="SUPFAM" id="SSF52172">
    <property type="entry name" value="CheY-like"/>
    <property type="match status" value="1"/>
</dbReference>
<dbReference type="SMART" id="SM00421">
    <property type="entry name" value="HTH_LUXR"/>
    <property type="match status" value="1"/>
</dbReference>
<dbReference type="InterPro" id="IPR001789">
    <property type="entry name" value="Sig_transdc_resp-reg_receiver"/>
</dbReference>
<dbReference type="Proteomes" id="UP000019222">
    <property type="component" value="Chromosome"/>
</dbReference>
<dbReference type="SMART" id="SM00448">
    <property type="entry name" value="REC"/>
    <property type="match status" value="1"/>
</dbReference>
<dbReference type="SUPFAM" id="SSF46894">
    <property type="entry name" value="C-terminal effector domain of the bipartite response regulators"/>
    <property type="match status" value="1"/>
</dbReference>
<dbReference type="InterPro" id="IPR011006">
    <property type="entry name" value="CheY-like_superfamily"/>
</dbReference>
<sequence length="215" mass="22485">MTDATDTPGTIPGSITVHITDDESLIASSLATLLRLEDDIEVVGTSGTGEQLLEALATRPVPDVVVLDLHMPGIDGITTAEQALADHPGLAVLIVTSHARPRGLKRALAVGVRGFLPKTADANEFADAIRALKKGRKYIDQELAAAALDMEASPLTEREVEVLEQAGTGASVNDIAAAVHLAPGTARNYLSSAIAKTGAINRIDAFHKAREAGWI</sequence>
<dbReference type="PROSITE" id="PS50110">
    <property type="entry name" value="RESPONSE_REGULATORY"/>
    <property type="match status" value="1"/>
</dbReference>
<evidence type="ECO:0000259" key="5">
    <source>
        <dbReference type="PROSITE" id="PS50110"/>
    </source>
</evidence>
<organism evidence="6 7">
    <name type="scientific">Corynebacterium vitaeruminis DSM 20294</name>
    <dbReference type="NCBI Taxonomy" id="1224164"/>
    <lineage>
        <taxon>Bacteria</taxon>
        <taxon>Bacillati</taxon>
        <taxon>Actinomycetota</taxon>
        <taxon>Actinomycetes</taxon>
        <taxon>Mycobacteriales</taxon>
        <taxon>Corynebacteriaceae</taxon>
        <taxon>Corynebacterium</taxon>
    </lineage>
</organism>
<dbReference type="RefSeq" id="WP_231493961.1">
    <property type="nucleotide sequence ID" value="NZ_CP004353.1"/>
</dbReference>
<accession>W5XXW6</accession>
<evidence type="ECO:0000256" key="3">
    <source>
        <dbReference type="PROSITE-ProRule" id="PRU00169"/>
    </source>
</evidence>
<dbReference type="STRING" id="1224164.B843_00620"/>
<feature type="domain" description="Response regulatory" evidence="5">
    <location>
        <begin position="16"/>
        <end position="133"/>
    </location>
</feature>
<dbReference type="KEGG" id="cvt:B843_00620"/>
<dbReference type="Gene3D" id="3.40.50.2300">
    <property type="match status" value="1"/>
</dbReference>
<keyword evidence="2" id="KW-0238">DNA-binding</keyword>
<dbReference type="PANTHER" id="PTHR43214:SF42">
    <property type="entry name" value="TRANSCRIPTIONAL REGULATORY PROTEIN DESR"/>
    <property type="match status" value="1"/>
</dbReference>
<dbReference type="Pfam" id="PF00072">
    <property type="entry name" value="Response_reg"/>
    <property type="match status" value="1"/>
</dbReference>
<dbReference type="InterPro" id="IPR039420">
    <property type="entry name" value="WalR-like"/>
</dbReference>
<dbReference type="HOGENOM" id="CLU_000445_90_10_11"/>
<protein>
    <submittedName>
        <fullName evidence="6">Two component response regulator</fullName>
    </submittedName>
</protein>
<dbReference type="eggNOG" id="COG2197">
    <property type="taxonomic scope" value="Bacteria"/>
</dbReference>
<proteinExistence type="predicted"/>
<reference evidence="6 7" key="1">
    <citation type="submission" date="2013-02" db="EMBL/GenBank/DDBJ databases">
        <title>The complete genome sequence of Corynebacterium vitaeruminis DSM 20294.</title>
        <authorList>
            <person name="Ruckert C."/>
            <person name="Albersmeier A."/>
            <person name="Kalinowski J."/>
        </authorList>
    </citation>
    <scope>NUCLEOTIDE SEQUENCE [LARGE SCALE GENOMIC DNA]</scope>
    <source>
        <strain evidence="7">ATCC 10234</strain>
    </source>
</reference>
<dbReference type="AlphaFoldDB" id="W5XXW6"/>
<evidence type="ECO:0000256" key="2">
    <source>
        <dbReference type="ARBA" id="ARBA00023125"/>
    </source>
</evidence>
<dbReference type="Gene3D" id="1.10.10.10">
    <property type="entry name" value="Winged helix-like DNA-binding domain superfamily/Winged helix DNA-binding domain"/>
    <property type="match status" value="1"/>
</dbReference>
<dbReference type="PRINTS" id="PR00038">
    <property type="entry name" value="HTHLUXR"/>
</dbReference>
<dbReference type="InterPro" id="IPR058245">
    <property type="entry name" value="NreC/VraR/RcsB-like_REC"/>
</dbReference>
<feature type="domain" description="HTH luxR-type" evidence="4">
    <location>
        <begin position="148"/>
        <end position="213"/>
    </location>
</feature>
<dbReference type="GO" id="GO:0003677">
    <property type="term" value="F:DNA binding"/>
    <property type="evidence" value="ECO:0007669"/>
    <property type="project" value="UniProtKB-KW"/>
</dbReference>
<dbReference type="CDD" id="cd17535">
    <property type="entry name" value="REC_NarL-like"/>
    <property type="match status" value="1"/>
</dbReference>
<dbReference type="EMBL" id="CP004353">
    <property type="protein sequence ID" value="AHI21520.1"/>
    <property type="molecule type" value="Genomic_DNA"/>
</dbReference>
<keyword evidence="1 3" id="KW-0597">Phosphoprotein</keyword>
<dbReference type="PATRIC" id="fig|1224164.3.peg.124"/>
<name>W5XXW6_9CORY</name>
<evidence type="ECO:0000313" key="7">
    <source>
        <dbReference type="Proteomes" id="UP000019222"/>
    </source>
</evidence>
<dbReference type="InterPro" id="IPR016032">
    <property type="entry name" value="Sig_transdc_resp-reg_C-effctor"/>
</dbReference>
<dbReference type="GO" id="GO:0000160">
    <property type="term" value="P:phosphorelay signal transduction system"/>
    <property type="evidence" value="ECO:0007669"/>
    <property type="project" value="InterPro"/>
</dbReference>
<dbReference type="PANTHER" id="PTHR43214">
    <property type="entry name" value="TWO-COMPONENT RESPONSE REGULATOR"/>
    <property type="match status" value="1"/>
</dbReference>
<dbReference type="InterPro" id="IPR000792">
    <property type="entry name" value="Tscrpt_reg_LuxR_C"/>
</dbReference>
<evidence type="ECO:0000313" key="6">
    <source>
        <dbReference type="EMBL" id="AHI21520.1"/>
    </source>
</evidence>